<feature type="compositionally biased region" description="Basic and acidic residues" evidence="1">
    <location>
        <begin position="159"/>
        <end position="172"/>
    </location>
</feature>
<evidence type="ECO:0000313" key="3">
    <source>
        <dbReference type="Proteomes" id="UP000800035"/>
    </source>
</evidence>
<dbReference type="AlphaFoldDB" id="A0A6A5U6U9"/>
<feature type="compositionally biased region" description="Basic residues" evidence="1">
    <location>
        <begin position="146"/>
        <end position="158"/>
    </location>
</feature>
<evidence type="ECO:0000256" key="1">
    <source>
        <dbReference type="SAM" id="MobiDB-lite"/>
    </source>
</evidence>
<feature type="compositionally biased region" description="Basic and acidic residues" evidence="1">
    <location>
        <begin position="32"/>
        <end position="41"/>
    </location>
</feature>
<evidence type="ECO:0000313" key="2">
    <source>
        <dbReference type="EMBL" id="KAF1960631.1"/>
    </source>
</evidence>
<feature type="region of interest" description="Disordered" evidence="1">
    <location>
        <begin position="112"/>
        <end position="131"/>
    </location>
</feature>
<organism evidence="2 3">
    <name type="scientific">Byssothecium circinans</name>
    <dbReference type="NCBI Taxonomy" id="147558"/>
    <lineage>
        <taxon>Eukaryota</taxon>
        <taxon>Fungi</taxon>
        <taxon>Dikarya</taxon>
        <taxon>Ascomycota</taxon>
        <taxon>Pezizomycotina</taxon>
        <taxon>Dothideomycetes</taxon>
        <taxon>Pleosporomycetidae</taxon>
        <taxon>Pleosporales</taxon>
        <taxon>Massarineae</taxon>
        <taxon>Massarinaceae</taxon>
        <taxon>Byssothecium</taxon>
    </lineage>
</organism>
<name>A0A6A5U6U9_9PLEO</name>
<gene>
    <name evidence="2" type="ORF">CC80DRAFT_532261</name>
</gene>
<reference evidence="2" key="1">
    <citation type="journal article" date="2020" name="Stud. Mycol.">
        <title>101 Dothideomycetes genomes: a test case for predicting lifestyles and emergence of pathogens.</title>
        <authorList>
            <person name="Haridas S."/>
            <person name="Albert R."/>
            <person name="Binder M."/>
            <person name="Bloem J."/>
            <person name="Labutti K."/>
            <person name="Salamov A."/>
            <person name="Andreopoulos B."/>
            <person name="Baker S."/>
            <person name="Barry K."/>
            <person name="Bills G."/>
            <person name="Bluhm B."/>
            <person name="Cannon C."/>
            <person name="Castanera R."/>
            <person name="Culley D."/>
            <person name="Daum C."/>
            <person name="Ezra D."/>
            <person name="Gonzalez J."/>
            <person name="Henrissat B."/>
            <person name="Kuo A."/>
            <person name="Liang C."/>
            <person name="Lipzen A."/>
            <person name="Lutzoni F."/>
            <person name="Magnuson J."/>
            <person name="Mondo S."/>
            <person name="Nolan M."/>
            <person name="Ohm R."/>
            <person name="Pangilinan J."/>
            <person name="Park H.-J."/>
            <person name="Ramirez L."/>
            <person name="Alfaro M."/>
            <person name="Sun H."/>
            <person name="Tritt A."/>
            <person name="Yoshinaga Y."/>
            <person name="Zwiers L.-H."/>
            <person name="Turgeon B."/>
            <person name="Goodwin S."/>
            <person name="Spatafora J."/>
            <person name="Crous P."/>
            <person name="Grigoriev I."/>
        </authorList>
    </citation>
    <scope>NUCLEOTIDE SEQUENCE</scope>
    <source>
        <strain evidence="2">CBS 675.92</strain>
    </source>
</reference>
<dbReference type="EMBL" id="ML976982">
    <property type="protein sequence ID" value="KAF1960631.1"/>
    <property type="molecule type" value="Genomic_DNA"/>
</dbReference>
<proteinExistence type="predicted"/>
<accession>A0A6A5U6U9</accession>
<sequence length="197" mass="21233">MRPGCVQQDDDEVFVSGGREAKAWTGSGSTSTRREASRDDWGPGQARQGNTAEPIAAGSKGANETDRVRELQRNYDDVHDYQCDRCIPAPGGRGSPMPMAEEGEALLIEGVSQSASSDRARLDKRGTETDNVHPAAMCAMCEGEKRSRRGARVGRGRTRLRDRVPEGEEGRRGAGVQERTTGGAESENADPQCAERA</sequence>
<feature type="compositionally biased region" description="Basic and acidic residues" evidence="1">
    <location>
        <begin position="118"/>
        <end position="131"/>
    </location>
</feature>
<feature type="region of interest" description="Disordered" evidence="1">
    <location>
        <begin position="1"/>
        <end position="66"/>
    </location>
</feature>
<dbReference type="Proteomes" id="UP000800035">
    <property type="component" value="Unassembled WGS sequence"/>
</dbReference>
<protein>
    <submittedName>
        <fullName evidence="2">Uncharacterized protein</fullName>
    </submittedName>
</protein>
<keyword evidence="3" id="KW-1185">Reference proteome</keyword>
<feature type="region of interest" description="Disordered" evidence="1">
    <location>
        <begin position="143"/>
        <end position="197"/>
    </location>
</feature>